<dbReference type="GO" id="GO:0006913">
    <property type="term" value="P:nucleocytoplasmic transport"/>
    <property type="evidence" value="ECO:0007669"/>
    <property type="project" value="TreeGrafter"/>
</dbReference>
<evidence type="ECO:0000256" key="1">
    <source>
        <dbReference type="ARBA" id="ARBA00022468"/>
    </source>
</evidence>
<dbReference type="GO" id="GO:0048471">
    <property type="term" value="C:perinuclear region of cytoplasm"/>
    <property type="evidence" value="ECO:0007669"/>
    <property type="project" value="TreeGrafter"/>
</dbReference>
<dbReference type="GO" id="GO:0005096">
    <property type="term" value="F:GTPase activator activity"/>
    <property type="evidence" value="ECO:0007669"/>
    <property type="project" value="UniProtKB-KW"/>
</dbReference>
<evidence type="ECO:0000313" key="5">
    <source>
        <dbReference type="Proteomes" id="UP000009168"/>
    </source>
</evidence>
<reference evidence="5" key="1">
    <citation type="journal article" date="2006" name="PLoS Biol.">
        <title>Macronuclear genome sequence of the ciliate Tetrahymena thermophila, a model eukaryote.</title>
        <authorList>
            <person name="Eisen J.A."/>
            <person name="Coyne R.S."/>
            <person name="Wu M."/>
            <person name="Wu D."/>
            <person name="Thiagarajan M."/>
            <person name="Wortman J.R."/>
            <person name="Badger J.H."/>
            <person name="Ren Q."/>
            <person name="Amedeo P."/>
            <person name="Jones K.M."/>
            <person name="Tallon L.J."/>
            <person name="Delcher A.L."/>
            <person name="Salzberg S.L."/>
            <person name="Silva J.C."/>
            <person name="Haas B.J."/>
            <person name="Majoros W.H."/>
            <person name="Farzad M."/>
            <person name="Carlton J.M."/>
            <person name="Smith R.K. Jr."/>
            <person name="Garg J."/>
            <person name="Pearlman R.E."/>
            <person name="Karrer K.M."/>
            <person name="Sun L."/>
            <person name="Manning G."/>
            <person name="Elde N.C."/>
            <person name="Turkewitz A.P."/>
            <person name="Asai D.J."/>
            <person name="Wilkes D.E."/>
            <person name="Wang Y."/>
            <person name="Cai H."/>
            <person name="Collins K."/>
            <person name="Stewart B.A."/>
            <person name="Lee S.R."/>
            <person name="Wilamowska K."/>
            <person name="Weinberg Z."/>
            <person name="Ruzzo W.L."/>
            <person name="Wloga D."/>
            <person name="Gaertig J."/>
            <person name="Frankel J."/>
            <person name="Tsao C.-C."/>
            <person name="Gorovsky M.A."/>
            <person name="Keeling P.J."/>
            <person name="Waller R.F."/>
            <person name="Patron N.J."/>
            <person name="Cherry J.M."/>
            <person name="Stover N.A."/>
            <person name="Krieger C.J."/>
            <person name="del Toro C."/>
            <person name="Ryder H.F."/>
            <person name="Williamson S.C."/>
            <person name="Barbeau R.A."/>
            <person name="Hamilton E.P."/>
            <person name="Orias E."/>
        </authorList>
    </citation>
    <scope>NUCLEOTIDE SEQUENCE [LARGE SCALE GENOMIC DNA]</scope>
    <source>
        <strain evidence="5">SB210</strain>
    </source>
</reference>
<dbReference type="EMBL" id="GG662838">
    <property type="protein sequence ID" value="EWS76151.1"/>
    <property type="molecule type" value="Genomic_DNA"/>
</dbReference>
<keyword evidence="2" id="KW-0433">Leucine-rich repeat</keyword>
<organism evidence="4 5">
    <name type="scientific">Tetrahymena thermophila (strain SB210)</name>
    <dbReference type="NCBI Taxonomy" id="312017"/>
    <lineage>
        <taxon>Eukaryota</taxon>
        <taxon>Sar</taxon>
        <taxon>Alveolata</taxon>
        <taxon>Ciliophora</taxon>
        <taxon>Intramacronucleata</taxon>
        <taxon>Oligohymenophorea</taxon>
        <taxon>Hymenostomatida</taxon>
        <taxon>Tetrahymenina</taxon>
        <taxon>Tetrahymenidae</taxon>
        <taxon>Tetrahymena</taxon>
    </lineage>
</organism>
<dbReference type="GO" id="GO:0005634">
    <property type="term" value="C:nucleus"/>
    <property type="evidence" value="ECO:0007669"/>
    <property type="project" value="TreeGrafter"/>
</dbReference>
<keyword evidence="1" id="KW-0343">GTPase activation</keyword>
<evidence type="ECO:0000313" key="4">
    <source>
        <dbReference type="EMBL" id="EWS76151.1"/>
    </source>
</evidence>
<gene>
    <name evidence="4" type="ORF">TTHERM_000964350</name>
</gene>
<dbReference type="KEGG" id="tet:TTHERM_000964350"/>
<name>W7XK23_TETTS</name>
<keyword evidence="4" id="KW-0808">Transferase</keyword>
<protein>
    <submittedName>
        <fullName evidence="4">Kinase domain protein, putative</fullName>
    </submittedName>
</protein>
<keyword evidence="4" id="KW-0418">Kinase</keyword>
<keyword evidence="3" id="KW-0677">Repeat</keyword>
<dbReference type="RefSeq" id="XP_012651304.1">
    <property type="nucleotide sequence ID" value="XM_012795850.1"/>
</dbReference>
<dbReference type="GO" id="GO:0016301">
    <property type="term" value="F:kinase activity"/>
    <property type="evidence" value="ECO:0007669"/>
    <property type="project" value="UniProtKB-KW"/>
</dbReference>
<dbReference type="InterPro" id="IPR027038">
    <property type="entry name" value="RanGap"/>
</dbReference>
<evidence type="ECO:0000256" key="3">
    <source>
        <dbReference type="ARBA" id="ARBA00022737"/>
    </source>
</evidence>
<keyword evidence="5" id="KW-1185">Reference proteome</keyword>
<dbReference type="InterPro" id="IPR032675">
    <property type="entry name" value="LRR_dom_sf"/>
</dbReference>
<proteinExistence type="predicted"/>
<dbReference type="GeneID" id="24441250"/>
<evidence type="ECO:0000256" key="2">
    <source>
        <dbReference type="ARBA" id="ARBA00022614"/>
    </source>
</evidence>
<dbReference type="Gene3D" id="3.80.10.10">
    <property type="entry name" value="Ribonuclease Inhibitor"/>
    <property type="match status" value="1"/>
</dbReference>
<dbReference type="AlphaFoldDB" id="W7XK23"/>
<accession>W7XK23</accession>
<sequence length="478" mass="55029">MIEKKYKSYLNIQFYAQDKYSLALKATNKKNNQALILLVSQYNDYQLLKNSKYLVLDQTYNQLFPEDNSQVLNTFQISESKPNLSCGLAKNSNINNQKYFLQQIKFTDFSLSLKQKATIKKALLQDLEDNHHLVQQVQAVINGPDKPFKYVEWCNGITSKISKCVNMESFEVIFQEEFQGKSLFSHLASALSNCQFLIRISLNLNQCSKIKIEDLCCFIQAIINFPNVSSFCLNLSQQIIENEDIELLGKTLSQFTQLEIFELNCENSNIDDKNIVYFSEIFTNCKLIKNLNLNLKKNSLCNSGIIQLGQKINKCENLKHLNLNLYANSLLEESVLGITFAIKNKNLISLQLEFSINILGDVGINNLCNAISKCATLKKLFLDFCYNNISQEGVKQLGRDFIQLTNLSNLTLKLDWNIILFEGAKFLIDNLKQVRNINILHLSLIQNSIDQKHFLNIQQKIKKFKRLVNRIIKLTVYD</sequence>
<dbReference type="PANTHER" id="PTHR24113">
    <property type="entry name" value="RAN GTPASE-ACTIVATING PROTEIN 1"/>
    <property type="match status" value="1"/>
</dbReference>
<dbReference type="OrthoDB" id="291312at2759"/>
<dbReference type="SUPFAM" id="SSF52047">
    <property type="entry name" value="RNI-like"/>
    <property type="match status" value="1"/>
</dbReference>
<dbReference type="PANTHER" id="PTHR24113:SF12">
    <property type="entry name" value="RAN GTPASE-ACTIVATING PROTEIN 1"/>
    <property type="match status" value="1"/>
</dbReference>
<dbReference type="InParanoid" id="W7XK23"/>
<dbReference type="Proteomes" id="UP000009168">
    <property type="component" value="Unassembled WGS sequence"/>
</dbReference>
<dbReference type="GO" id="GO:0005829">
    <property type="term" value="C:cytosol"/>
    <property type="evidence" value="ECO:0007669"/>
    <property type="project" value="TreeGrafter"/>
</dbReference>
<dbReference type="GO" id="GO:0031267">
    <property type="term" value="F:small GTPase binding"/>
    <property type="evidence" value="ECO:0007669"/>
    <property type="project" value="TreeGrafter"/>
</dbReference>